<name>A0A8J6J9D7_9FIRM</name>
<organism evidence="1 2">
    <name type="scientific">Flintibacter hominis</name>
    <dbReference type="NCBI Taxonomy" id="2763048"/>
    <lineage>
        <taxon>Bacteria</taxon>
        <taxon>Bacillati</taxon>
        <taxon>Bacillota</taxon>
        <taxon>Clostridia</taxon>
        <taxon>Eubacteriales</taxon>
        <taxon>Flintibacter</taxon>
    </lineage>
</organism>
<dbReference type="InterPro" id="IPR053154">
    <property type="entry name" value="c-di-AMP_regulator"/>
</dbReference>
<dbReference type="PANTHER" id="PTHR37804:SF1">
    <property type="entry name" value="CDAA REGULATORY PROTEIN CDAR"/>
    <property type="match status" value="1"/>
</dbReference>
<gene>
    <name evidence="1" type="ORF">H8S11_05915</name>
</gene>
<dbReference type="PANTHER" id="PTHR37804">
    <property type="entry name" value="CDAA REGULATORY PROTEIN CDAR"/>
    <property type="match status" value="1"/>
</dbReference>
<dbReference type="EMBL" id="JACOPO010000003">
    <property type="protein sequence ID" value="MBC5722342.1"/>
    <property type="molecule type" value="Genomic_DNA"/>
</dbReference>
<evidence type="ECO:0008006" key="3">
    <source>
        <dbReference type="Google" id="ProtNLM"/>
    </source>
</evidence>
<accession>A0A8J6J9D7</accession>
<protein>
    <recommendedName>
        <fullName evidence="3">YbbR-like domain-containing protein</fullName>
    </recommendedName>
</protein>
<dbReference type="Gene3D" id="2.170.120.30">
    <property type="match status" value="2"/>
</dbReference>
<sequence>MMGRLRESKWVYVLLSVLLAVLFWFYVRAEVDPTQPYTIHNVRVELTGTNVLTSQGLTVAGLSTETVNLRIEAPTSVAANLLKNRSNLYIPLDVSRCVEGENELSYKPSYPANVNVSDVTLQEQDPATIIVTVDKLYTSSFDVEFQLKGQVAENYQMGTAAVSPESVTVSGSVEQVSQVAKVVAILEDENLDERFAGDLPLTLLDREGNPLTDLDVTLSADSAYVVVPVVVQKDVGLTVNVIPGGGATADDAVIEIEPDIITVTGPETDIEGLEEISLGSVDLSKVVGTKEYTFPITLDPGLENVSGITSAKVTVKVDGLSTATFEVGNITVSQPPDGYTAEAVTQNRTVTIRGRTEDLEKIDASQIRIVADVSEVTTTGLIPVTARVYLDAGGSVGVIGDYSIVVNVSRS</sequence>
<dbReference type="AlphaFoldDB" id="A0A8J6J9D7"/>
<dbReference type="Proteomes" id="UP000628736">
    <property type="component" value="Unassembled WGS sequence"/>
</dbReference>
<evidence type="ECO:0000313" key="2">
    <source>
        <dbReference type="Proteomes" id="UP000628736"/>
    </source>
</evidence>
<dbReference type="InterPro" id="IPR012505">
    <property type="entry name" value="YbbR"/>
</dbReference>
<reference evidence="1" key="1">
    <citation type="submission" date="2020-08" db="EMBL/GenBank/DDBJ databases">
        <title>Genome public.</title>
        <authorList>
            <person name="Liu C."/>
            <person name="Sun Q."/>
        </authorList>
    </citation>
    <scope>NUCLEOTIDE SEQUENCE</scope>
    <source>
        <strain evidence="1">NSJ-23</strain>
    </source>
</reference>
<dbReference type="Pfam" id="PF07949">
    <property type="entry name" value="YbbR"/>
    <property type="match status" value="2"/>
</dbReference>
<dbReference type="Gene3D" id="2.170.120.40">
    <property type="entry name" value="YbbR-like domain"/>
    <property type="match status" value="2"/>
</dbReference>
<proteinExistence type="predicted"/>
<dbReference type="RefSeq" id="WP_147572261.1">
    <property type="nucleotide sequence ID" value="NZ_JACOPO010000003.1"/>
</dbReference>
<comment type="caution">
    <text evidence="1">The sequence shown here is derived from an EMBL/GenBank/DDBJ whole genome shotgun (WGS) entry which is preliminary data.</text>
</comment>
<keyword evidence="2" id="KW-1185">Reference proteome</keyword>
<evidence type="ECO:0000313" key="1">
    <source>
        <dbReference type="EMBL" id="MBC5722342.1"/>
    </source>
</evidence>